<feature type="binding site" evidence="10">
    <location>
        <position position="14"/>
    </location>
    <ligand>
        <name>Zn(2+)</name>
        <dbReference type="ChEBI" id="CHEBI:29105"/>
    </ligand>
</feature>
<name>A0A841GPX3_9BACT</name>
<dbReference type="Proteomes" id="UP000555828">
    <property type="component" value="Unassembled WGS sequence"/>
</dbReference>
<dbReference type="GO" id="GO:0046872">
    <property type="term" value="F:metal ion binding"/>
    <property type="evidence" value="ECO:0007669"/>
    <property type="project" value="UniProtKB-KW"/>
</dbReference>
<feature type="binding site" evidence="10">
    <location>
        <position position="29"/>
    </location>
    <ligand>
        <name>Zn(2+)</name>
        <dbReference type="ChEBI" id="CHEBI:29105"/>
    </ligand>
</feature>
<keyword evidence="5 8" id="KW-0862">Zinc</keyword>
<evidence type="ECO:0000256" key="7">
    <source>
        <dbReference type="ARBA" id="ARBA00048807"/>
    </source>
</evidence>
<dbReference type="PIRSF" id="PIRSF006113">
    <property type="entry name" value="PTP_synth"/>
    <property type="match status" value="1"/>
</dbReference>
<dbReference type="AlphaFoldDB" id="A0A841GPX3"/>
<reference evidence="11 12" key="1">
    <citation type="submission" date="2020-08" db="EMBL/GenBank/DDBJ databases">
        <title>Genomic Encyclopedia of Type Strains, Phase IV (KMG-IV): sequencing the most valuable type-strain genomes for metagenomic binning, comparative biology and taxonomic classification.</title>
        <authorList>
            <person name="Goeker M."/>
        </authorList>
    </citation>
    <scope>NUCLEOTIDE SEQUENCE [LARGE SCALE GENOMIC DNA]</scope>
    <source>
        <strain evidence="11 12">DSM 13481</strain>
    </source>
</reference>
<dbReference type="GO" id="GO:0070497">
    <property type="term" value="F:6-carboxytetrahydropterin synthase activity"/>
    <property type="evidence" value="ECO:0007669"/>
    <property type="project" value="UniProtKB-EC"/>
</dbReference>
<comment type="caution">
    <text evidence="11">The sequence shown here is derived from an EMBL/GenBank/DDBJ whole genome shotgun (WGS) entry which is preliminary data.</text>
</comment>
<keyword evidence="6 8" id="KW-0456">Lyase</keyword>
<evidence type="ECO:0000256" key="5">
    <source>
        <dbReference type="ARBA" id="ARBA00022833"/>
    </source>
</evidence>
<evidence type="ECO:0000313" key="12">
    <source>
        <dbReference type="Proteomes" id="UP000555828"/>
    </source>
</evidence>
<protein>
    <recommendedName>
        <fullName evidence="3 8">6-carboxy-5,6,7,8-tetrahydropterin synthase</fullName>
        <ecNumber evidence="8">4.-.-.-</ecNumber>
    </recommendedName>
</protein>
<evidence type="ECO:0000256" key="10">
    <source>
        <dbReference type="PIRSR" id="PIRSR006113-2"/>
    </source>
</evidence>
<evidence type="ECO:0000256" key="6">
    <source>
        <dbReference type="ARBA" id="ARBA00023239"/>
    </source>
</evidence>
<evidence type="ECO:0000256" key="3">
    <source>
        <dbReference type="ARBA" id="ARBA00018141"/>
    </source>
</evidence>
<gene>
    <name evidence="11" type="ORF">HNP65_000245</name>
</gene>
<evidence type="ECO:0000256" key="2">
    <source>
        <dbReference type="ARBA" id="ARBA00008900"/>
    </source>
</evidence>
<dbReference type="EMBL" id="JACHEX010000001">
    <property type="protein sequence ID" value="MBB6061823.1"/>
    <property type="molecule type" value="Genomic_DNA"/>
</dbReference>
<evidence type="ECO:0000313" key="11">
    <source>
        <dbReference type="EMBL" id="MBB6061823.1"/>
    </source>
</evidence>
<keyword evidence="4 8" id="KW-0479">Metal-binding</keyword>
<keyword evidence="12" id="KW-1185">Reference proteome</keyword>
<feature type="active site" description="Charge relay system" evidence="9">
    <location>
        <position position="67"/>
    </location>
</feature>
<feature type="active site" description="Proton acceptor" evidence="9">
    <location>
        <position position="23"/>
    </location>
</feature>
<organism evidence="11 12">
    <name type="scientific">Thermosipho japonicus</name>
    <dbReference type="NCBI Taxonomy" id="90323"/>
    <lineage>
        <taxon>Bacteria</taxon>
        <taxon>Thermotogati</taxon>
        <taxon>Thermotogota</taxon>
        <taxon>Thermotogae</taxon>
        <taxon>Thermotogales</taxon>
        <taxon>Fervidobacteriaceae</taxon>
        <taxon>Thermosipho</taxon>
    </lineage>
</organism>
<proteinExistence type="inferred from homology"/>
<evidence type="ECO:0000256" key="1">
    <source>
        <dbReference type="ARBA" id="ARBA00005061"/>
    </source>
</evidence>
<dbReference type="GO" id="GO:0008616">
    <property type="term" value="P:tRNA queuosine(34) biosynthetic process"/>
    <property type="evidence" value="ECO:0007669"/>
    <property type="project" value="UniProtKB-KW"/>
</dbReference>
<dbReference type="InterPro" id="IPR038418">
    <property type="entry name" value="6-PTP_synth/QueD_sf"/>
</dbReference>
<dbReference type="PANTHER" id="PTHR12589">
    <property type="entry name" value="PYRUVOYL TETRAHYDROBIOPTERIN SYNTHASE"/>
    <property type="match status" value="1"/>
</dbReference>
<evidence type="ECO:0000256" key="8">
    <source>
        <dbReference type="PIRNR" id="PIRNR006113"/>
    </source>
</evidence>
<dbReference type="RefSeq" id="WP_184618578.1">
    <property type="nucleotide sequence ID" value="NZ_JACHEX010000001.1"/>
</dbReference>
<dbReference type="NCBIfam" id="TIGR03367">
    <property type="entry name" value="queuosine_QueD"/>
    <property type="match status" value="1"/>
</dbReference>
<sequence>MLLVSKEFTFDAAHNLVKYHGKCEKLHGHTYKLVVTVAGEKDEEGMVIDFLELKRIVKEKVLSKLDHSYINEIIPQPSAENIAEWIWKQLETELNSERYFLYEIKVYETPTSYVTLKKKM</sequence>
<dbReference type="InterPro" id="IPR007115">
    <property type="entry name" value="6-PTP_synth/QueD"/>
</dbReference>
<feature type="binding site" evidence="10">
    <location>
        <position position="27"/>
    </location>
    <ligand>
        <name>Zn(2+)</name>
        <dbReference type="ChEBI" id="CHEBI:29105"/>
    </ligand>
</feature>
<dbReference type="Pfam" id="PF01242">
    <property type="entry name" value="PTPS"/>
    <property type="match status" value="1"/>
</dbReference>
<keyword evidence="8" id="KW-0671">Queuosine biosynthesis</keyword>
<accession>A0A841GPX3</accession>
<dbReference type="UniPathway" id="UPA00391"/>
<comment type="similarity">
    <text evidence="2 8">Belongs to the PTPS family. QueD subfamily.</text>
</comment>
<comment type="pathway">
    <text evidence="1 8">Purine metabolism; 7-cyano-7-deazaguanine biosynthesis.</text>
</comment>
<dbReference type="PANTHER" id="PTHR12589:SF7">
    <property type="entry name" value="6-PYRUVOYL TETRAHYDROBIOPTERIN SYNTHASE"/>
    <property type="match status" value="1"/>
</dbReference>
<dbReference type="SUPFAM" id="SSF55620">
    <property type="entry name" value="Tetrahydrobiopterin biosynthesis enzymes-like"/>
    <property type="match status" value="1"/>
</dbReference>
<dbReference type="Gene3D" id="3.30.479.10">
    <property type="entry name" value="6-pyruvoyl tetrahydropterin synthase/QueD"/>
    <property type="match status" value="1"/>
</dbReference>
<evidence type="ECO:0000256" key="4">
    <source>
        <dbReference type="ARBA" id="ARBA00022723"/>
    </source>
</evidence>
<comment type="cofactor">
    <cofactor evidence="8 10">
        <name>Zn(2+)</name>
        <dbReference type="ChEBI" id="CHEBI:29105"/>
    </cofactor>
    <text evidence="8 10">Binds 1 zinc ion per subunit.</text>
</comment>
<evidence type="ECO:0000256" key="9">
    <source>
        <dbReference type="PIRSR" id="PIRSR006113-1"/>
    </source>
</evidence>
<feature type="active site" description="Charge relay system" evidence="9">
    <location>
        <position position="108"/>
    </location>
</feature>
<comment type="catalytic activity">
    <reaction evidence="7 8">
        <text>7,8-dihydroneopterin 3'-triphosphate + H2O = 6-carboxy-5,6,7,8-tetrahydropterin + triphosphate + acetaldehyde + 2 H(+)</text>
        <dbReference type="Rhea" id="RHEA:27966"/>
        <dbReference type="ChEBI" id="CHEBI:15343"/>
        <dbReference type="ChEBI" id="CHEBI:15377"/>
        <dbReference type="ChEBI" id="CHEBI:15378"/>
        <dbReference type="ChEBI" id="CHEBI:18036"/>
        <dbReference type="ChEBI" id="CHEBI:58462"/>
        <dbReference type="ChEBI" id="CHEBI:61032"/>
        <dbReference type="EC" id="4.1.2.50"/>
    </reaction>
</comment>
<dbReference type="EC" id="4.-.-.-" evidence="8"/>